<feature type="transmembrane region" description="Helical" evidence="1">
    <location>
        <begin position="82"/>
        <end position="101"/>
    </location>
</feature>
<evidence type="ECO:0000313" key="2">
    <source>
        <dbReference type="EMBL" id="CAD1829457.1"/>
    </source>
</evidence>
<name>A0A6V7PF08_ANACO</name>
<proteinExistence type="predicted"/>
<keyword evidence="1" id="KW-1133">Transmembrane helix</keyword>
<accession>A0A6V7PF08</accession>
<evidence type="ECO:0000256" key="1">
    <source>
        <dbReference type="SAM" id="Phobius"/>
    </source>
</evidence>
<protein>
    <submittedName>
        <fullName evidence="2">Uncharacterized protein</fullName>
    </submittedName>
</protein>
<dbReference type="AlphaFoldDB" id="A0A6V7PF08"/>
<feature type="transmembrane region" description="Helical" evidence="1">
    <location>
        <begin position="50"/>
        <end position="67"/>
    </location>
</feature>
<sequence length="189" mass="21767">MKANYNFRCTWKGERSNLTHLGATDFHAKSTEELSRLASTRNENFKRGDLVFRKQLLMIVACIVQSLRSREFPSAKVLWSDLASARLLGIFVLSIGTGLWYRNTVANWFGQLSSSAEPSGGYRYWAEYRYCIGLKFGRKSSFVETQVCFGAFLLKAYWLELTSVEHSYRLDLKLLSFDLDFEQVLLNLT</sequence>
<reference evidence="2" key="1">
    <citation type="submission" date="2020-07" db="EMBL/GenBank/DDBJ databases">
        <authorList>
            <person name="Lin J."/>
        </authorList>
    </citation>
    <scope>NUCLEOTIDE SEQUENCE</scope>
</reference>
<dbReference type="EMBL" id="LR862147">
    <property type="protein sequence ID" value="CAD1829457.1"/>
    <property type="molecule type" value="Genomic_DNA"/>
</dbReference>
<keyword evidence="1" id="KW-0472">Membrane</keyword>
<organism evidence="2">
    <name type="scientific">Ananas comosus var. bracteatus</name>
    <name type="common">red pineapple</name>
    <dbReference type="NCBI Taxonomy" id="296719"/>
    <lineage>
        <taxon>Eukaryota</taxon>
        <taxon>Viridiplantae</taxon>
        <taxon>Streptophyta</taxon>
        <taxon>Embryophyta</taxon>
        <taxon>Tracheophyta</taxon>
        <taxon>Spermatophyta</taxon>
        <taxon>Magnoliopsida</taxon>
        <taxon>Liliopsida</taxon>
        <taxon>Poales</taxon>
        <taxon>Bromeliaceae</taxon>
        <taxon>Bromelioideae</taxon>
        <taxon>Ananas</taxon>
    </lineage>
</organism>
<keyword evidence="1" id="KW-0812">Transmembrane</keyword>
<gene>
    <name evidence="2" type="ORF">CB5_LOCUS12668</name>
</gene>